<comment type="similarity">
    <text evidence="1">Belongs to the GppA/Ppx family.</text>
</comment>
<evidence type="ECO:0000259" key="2">
    <source>
        <dbReference type="Pfam" id="PF02541"/>
    </source>
</evidence>
<organism evidence="4 5">
    <name type="scientific">Anaerosporomusa subterranea</name>
    <dbReference type="NCBI Taxonomy" id="1794912"/>
    <lineage>
        <taxon>Bacteria</taxon>
        <taxon>Bacillati</taxon>
        <taxon>Bacillota</taxon>
        <taxon>Negativicutes</taxon>
        <taxon>Acetonemataceae</taxon>
        <taxon>Anaerosporomusa</taxon>
    </lineage>
</organism>
<feature type="domain" description="Ppx/GppA phosphatase N-terminal" evidence="2">
    <location>
        <begin position="28"/>
        <end position="309"/>
    </location>
</feature>
<dbReference type="PANTHER" id="PTHR30005:SF0">
    <property type="entry name" value="RETROGRADE REGULATION PROTEIN 2"/>
    <property type="match status" value="1"/>
</dbReference>
<dbReference type="InterPro" id="IPR048950">
    <property type="entry name" value="Ppx_GppA_C"/>
</dbReference>
<evidence type="ECO:0000313" key="5">
    <source>
        <dbReference type="Proteomes" id="UP000076268"/>
    </source>
</evidence>
<dbReference type="Gene3D" id="1.10.3210.10">
    <property type="entry name" value="Hypothetical protein af1432"/>
    <property type="match status" value="1"/>
</dbReference>
<proteinExistence type="inferred from homology"/>
<dbReference type="EMBL" id="LSGP01000006">
    <property type="protein sequence ID" value="KYZ77798.1"/>
    <property type="molecule type" value="Genomic_DNA"/>
</dbReference>
<dbReference type="Gene3D" id="3.30.420.150">
    <property type="entry name" value="Exopolyphosphatase. Domain 2"/>
    <property type="match status" value="1"/>
</dbReference>
<dbReference type="SUPFAM" id="SSF53067">
    <property type="entry name" value="Actin-like ATPase domain"/>
    <property type="match status" value="2"/>
</dbReference>
<dbReference type="InterPro" id="IPR050273">
    <property type="entry name" value="GppA/Ppx_hydrolase"/>
</dbReference>
<dbReference type="CDD" id="cd24006">
    <property type="entry name" value="ASKHA_NBD_PPX_GppA"/>
    <property type="match status" value="1"/>
</dbReference>
<dbReference type="InterPro" id="IPR003695">
    <property type="entry name" value="Ppx_GppA_N"/>
</dbReference>
<evidence type="ECO:0000256" key="1">
    <source>
        <dbReference type="ARBA" id="ARBA00007125"/>
    </source>
</evidence>
<feature type="domain" description="Ppx/GppA phosphatase C-terminal" evidence="3">
    <location>
        <begin position="330"/>
        <end position="483"/>
    </location>
</feature>
<dbReference type="GO" id="GO:0016462">
    <property type="term" value="F:pyrophosphatase activity"/>
    <property type="evidence" value="ECO:0007669"/>
    <property type="project" value="TreeGrafter"/>
</dbReference>
<dbReference type="RefSeq" id="WP_066237607.1">
    <property type="nucleotide sequence ID" value="NZ_LSGP01000006.1"/>
</dbReference>
<dbReference type="PANTHER" id="PTHR30005">
    <property type="entry name" value="EXOPOLYPHOSPHATASE"/>
    <property type="match status" value="1"/>
</dbReference>
<name>A0A154BWF8_ANASB</name>
<accession>A0A154BWF8</accession>
<dbReference type="Proteomes" id="UP000076268">
    <property type="component" value="Unassembled WGS sequence"/>
</dbReference>
<dbReference type="Gene3D" id="3.30.420.40">
    <property type="match status" value="1"/>
</dbReference>
<dbReference type="InterPro" id="IPR003607">
    <property type="entry name" value="HD/PDEase_dom"/>
</dbReference>
<gene>
    <name evidence="4" type="ORF">AXX12_17185</name>
</gene>
<sequence length="515" mass="58856">MAKQIHTFAAIHVGSEQVSIQIAEFNSLQDIRIIERASLPVSLGEETFKTGRISFSAVSQTCELLKGYRRMLSEYGVRDYRLVATTAVREAENQQYIIDQIRVKTGFQVEVADMTQEIFFKYIALFRIIDMNGLNNSHEPLLFVDISSGGLGFTLYKEPNIEYQQNIHIGTLRIKESFDKQQRESAHFHKVLSEYIYSTIEPVEQKLRPHKIRYLVLSGSETRFVLKMLGRDQAETLSFVSLDDFNALYEKVQELNLPQLMQTFDLTEQKAEMVLPTIVLYKQILNVGKIEEIVFSNAHFNDGIILRHVAEKTGDSWWDAVEDQTVSLAHSLGKKYQYDSNHAISVEKTSLQIFEKLSKAYGLGKQERLQLKVAAILHDIGKYVSLRRHYFYSYRLIVSSDILGFSEAEKLVIANIAHYHSKGTPSNVDAHFAALTPEQKVTTAKLSAIIRLADAVDRSHRQKAVVKEISLKGDEMTLKVESVDDISLEEWTFADKVEFFENVFGIRAILERRSP</sequence>
<dbReference type="InterPro" id="IPR043129">
    <property type="entry name" value="ATPase_NBD"/>
</dbReference>
<dbReference type="SUPFAM" id="SSF109604">
    <property type="entry name" value="HD-domain/PDEase-like"/>
    <property type="match status" value="1"/>
</dbReference>
<dbReference type="OrthoDB" id="9814545at2"/>
<dbReference type="Pfam" id="PF21447">
    <property type="entry name" value="Ppx-GppA_III"/>
    <property type="match status" value="1"/>
</dbReference>
<reference evidence="4 5" key="1">
    <citation type="submission" date="2016-02" db="EMBL/GenBank/DDBJ databases">
        <title>Anaerosporomusa subterraneum gen. nov., sp. nov., a spore-forming obligate anaerobe isolated from saprolite.</title>
        <authorList>
            <person name="Choi J.K."/>
            <person name="Shah M."/>
            <person name="Yee N."/>
        </authorList>
    </citation>
    <scope>NUCLEOTIDE SEQUENCE [LARGE SCALE GENOMIC DNA]</scope>
    <source>
        <strain evidence="4 5">RU4</strain>
    </source>
</reference>
<dbReference type="Pfam" id="PF02541">
    <property type="entry name" value="Ppx-GppA"/>
    <property type="match status" value="1"/>
</dbReference>
<comment type="caution">
    <text evidence="4">The sequence shown here is derived from an EMBL/GenBank/DDBJ whole genome shotgun (WGS) entry which is preliminary data.</text>
</comment>
<dbReference type="CDD" id="cd00077">
    <property type="entry name" value="HDc"/>
    <property type="match status" value="1"/>
</dbReference>
<evidence type="ECO:0000259" key="3">
    <source>
        <dbReference type="Pfam" id="PF21447"/>
    </source>
</evidence>
<evidence type="ECO:0000313" key="4">
    <source>
        <dbReference type="EMBL" id="KYZ77798.1"/>
    </source>
</evidence>
<keyword evidence="5" id="KW-1185">Reference proteome</keyword>
<dbReference type="AlphaFoldDB" id="A0A154BWF8"/>
<protein>
    <submittedName>
        <fullName evidence="4">Phosphatase</fullName>
    </submittedName>
</protein>
<dbReference type="STRING" id="1794912.AXX12_17185"/>